<gene>
    <name evidence="3" type="ORF">KAJ71_20970</name>
</gene>
<sequence length="75" mass="8579">MNGDDKSESQKQAEFREGRNEKISSSKTPFKDFLAGVGFLFVLAALLYMLFGNVEIGKLSFGYNDFFGYFIRYNI</sequence>
<feature type="compositionally biased region" description="Basic and acidic residues" evidence="1">
    <location>
        <begin position="1"/>
        <end position="24"/>
    </location>
</feature>
<keyword evidence="4" id="KW-1185">Reference proteome</keyword>
<feature type="region of interest" description="Disordered" evidence="1">
    <location>
        <begin position="1"/>
        <end position="25"/>
    </location>
</feature>
<evidence type="ECO:0000313" key="3">
    <source>
        <dbReference type="EMBL" id="MCL1031471.1"/>
    </source>
</evidence>
<dbReference type="Proteomes" id="UP001165275">
    <property type="component" value="Unassembled WGS sequence"/>
</dbReference>
<evidence type="ECO:0000313" key="4">
    <source>
        <dbReference type="Proteomes" id="UP001165275"/>
    </source>
</evidence>
<evidence type="ECO:0000256" key="1">
    <source>
        <dbReference type="SAM" id="MobiDB-lite"/>
    </source>
</evidence>
<feature type="transmembrane region" description="Helical" evidence="2">
    <location>
        <begin position="33"/>
        <end position="51"/>
    </location>
</feature>
<comment type="caution">
    <text evidence="3">The sequence shown here is derived from an EMBL/GenBank/DDBJ whole genome shotgun (WGS) entry which is preliminary data.</text>
</comment>
<accession>A0ABT0KHQ7</accession>
<dbReference type="EMBL" id="JAGQDC010000022">
    <property type="protein sequence ID" value="MCL1031471.1"/>
    <property type="molecule type" value="Genomic_DNA"/>
</dbReference>
<organism evidence="3 4">
    <name type="scientific">Serratia silvae</name>
    <dbReference type="NCBI Taxonomy" id="2824122"/>
    <lineage>
        <taxon>Bacteria</taxon>
        <taxon>Pseudomonadati</taxon>
        <taxon>Pseudomonadota</taxon>
        <taxon>Gammaproteobacteria</taxon>
        <taxon>Enterobacterales</taxon>
        <taxon>Yersiniaceae</taxon>
        <taxon>Serratia</taxon>
    </lineage>
</organism>
<keyword evidence="2" id="KW-1133">Transmembrane helix</keyword>
<reference evidence="3" key="1">
    <citation type="submission" date="2021-04" db="EMBL/GenBank/DDBJ databases">
        <title>Genome sequence of Serratia sp. arafor3.</title>
        <authorList>
            <person name="Besaury L."/>
        </authorList>
    </citation>
    <scope>NUCLEOTIDE SEQUENCE</scope>
    <source>
        <strain evidence="3">Arafor3</strain>
    </source>
</reference>
<dbReference type="RefSeq" id="WP_248947476.1">
    <property type="nucleotide sequence ID" value="NZ_JAGQDC010000022.1"/>
</dbReference>
<proteinExistence type="predicted"/>
<protein>
    <submittedName>
        <fullName evidence="3">Uncharacterized protein</fullName>
    </submittedName>
</protein>
<keyword evidence="2" id="KW-0472">Membrane</keyword>
<evidence type="ECO:0000256" key="2">
    <source>
        <dbReference type="SAM" id="Phobius"/>
    </source>
</evidence>
<name>A0ABT0KHQ7_9GAMM</name>
<keyword evidence="2" id="KW-0812">Transmembrane</keyword>